<name>A0A438F4H7_VITVI</name>
<evidence type="ECO:0000313" key="1">
    <source>
        <dbReference type="EMBL" id="RVW54908.1"/>
    </source>
</evidence>
<organism evidence="1 2">
    <name type="scientific">Vitis vinifera</name>
    <name type="common">Grape</name>
    <dbReference type="NCBI Taxonomy" id="29760"/>
    <lineage>
        <taxon>Eukaryota</taxon>
        <taxon>Viridiplantae</taxon>
        <taxon>Streptophyta</taxon>
        <taxon>Embryophyta</taxon>
        <taxon>Tracheophyta</taxon>
        <taxon>Spermatophyta</taxon>
        <taxon>Magnoliopsida</taxon>
        <taxon>eudicotyledons</taxon>
        <taxon>Gunneridae</taxon>
        <taxon>Pentapetalae</taxon>
        <taxon>rosids</taxon>
        <taxon>Vitales</taxon>
        <taxon>Vitaceae</taxon>
        <taxon>Viteae</taxon>
        <taxon>Vitis</taxon>
    </lineage>
</organism>
<evidence type="ECO:0008006" key="3">
    <source>
        <dbReference type="Google" id="ProtNLM"/>
    </source>
</evidence>
<comment type="caution">
    <text evidence="1">The sequence shown here is derived from an EMBL/GenBank/DDBJ whole genome shotgun (WGS) entry which is preliminary data.</text>
</comment>
<dbReference type="Proteomes" id="UP000288805">
    <property type="component" value="Unassembled WGS sequence"/>
</dbReference>
<dbReference type="AlphaFoldDB" id="A0A438F4H7"/>
<gene>
    <name evidence="1" type="ORF">CK203_071538</name>
</gene>
<protein>
    <recommendedName>
        <fullName evidence="3">Reverse transcriptase domain-containing protein</fullName>
    </recommendedName>
</protein>
<proteinExistence type="predicted"/>
<accession>A0A438F4H7</accession>
<evidence type="ECO:0000313" key="2">
    <source>
        <dbReference type="Proteomes" id="UP000288805"/>
    </source>
</evidence>
<sequence length="229" mass="26027">MAGLDYREAKRLEVPFLEEEIFVAFPDLDKDKAPGPDGFMKSLNAIFLVLVPKKDGAEDLRDFRPISLVGSLYKLLANRLKKGIDSRLKSNEGCKLDIKKAYNYVNWPENGGYLSGWRERSRGGVLDSGPYDFSKLVSYVVQGLFWLENQLKKSELISVGRVDIINDLPLELGCKVGGLPSYYLGLPLGAPFKSMVVWDGVEERFHKRLVRLRLEKIQRDFLWGDRALV</sequence>
<dbReference type="EMBL" id="QGNW01001124">
    <property type="protein sequence ID" value="RVW54908.1"/>
    <property type="molecule type" value="Genomic_DNA"/>
</dbReference>
<reference evidence="1 2" key="1">
    <citation type="journal article" date="2018" name="PLoS Genet.">
        <title>Population sequencing reveals clonal diversity and ancestral inbreeding in the grapevine cultivar Chardonnay.</title>
        <authorList>
            <person name="Roach M.J."/>
            <person name="Johnson D.L."/>
            <person name="Bohlmann J."/>
            <person name="van Vuuren H.J."/>
            <person name="Jones S.J."/>
            <person name="Pretorius I.S."/>
            <person name="Schmidt S.A."/>
            <person name="Borneman A.R."/>
        </authorList>
    </citation>
    <scope>NUCLEOTIDE SEQUENCE [LARGE SCALE GENOMIC DNA]</scope>
    <source>
        <strain evidence="2">cv. Chardonnay</strain>
        <tissue evidence="1">Leaf</tissue>
    </source>
</reference>